<organism evidence="3 5">
    <name type="scientific">Bursaphelenchus xylophilus</name>
    <name type="common">Pinewood nematode worm</name>
    <name type="synonym">Aphelenchoides xylophilus</name>
    <dbReference type="NCBI Taxonomy" id="6326"/>
    <lineage>
        <taxon>Eukaryota</taxon>
        <taxon>Metazoa</taxon>
        <taxon>Ecdysozoa</taxon>
        <taxon>Nematoda</taxon>
        <taxon>Chromadorea</taxon>
        <taxon>Rhabditida</taxon>
        <taxon>Tylenchina</taxon>
        <taxon>Tylenchomorpha</taxon>
        <taxon>Aphelenchoidea</taxon>
        <taxon>Aphelenchoididae</taxon>
        <taxon>Bursaphelenchus</taxon>
    </lineage>
</organism>
<dbReference type="Proteomes" id="UP000582659">
    <property type="component" value="Unassembled WGS sequence"/>
</dbReference>
<dbReference type="WBParaSite" id="BXY_0289900.1">
    <property type="protein sequence ID" value="BXY_0289900.1"/>
    <property type="gene ID" value="BXY_0289900"/>
</dbReference>
<evidence type="ECO:0000313" key="4">
    <source>
        <dbReference type="Proteomes" id="UP000659654"/>
    </source>
</evidence>
<evidence type="ECO:0000313" key="5">
    <source>
        <dbReference type="WBParaSite" id="BXY_0289900.1"/>
    </source>
</evidence>
<dbReference type="Proteomes" id="UP000095284">
    <property type="component" value="Unplaced"/>
</dbReference>
<feature type="domain" description="SGNH" evidence="1">
    <location>
        <begin position="79"/>
        <end position="291"/>
    </location>
</feature>
<name>A0A1I7RQA7_BURXY</name>
<evidence type="ECO:0000313" key="3">
    <source>
        <dbReference type="Proteomes" id="UP000095284"/>
    </source>
</evidence>
<dbReference type="Proteomes" id="UP000659654">
    <property type="component" value="Unassembled WGS sequence"/>
</dbReference>
<accession>A0A1I7RQA7</accession>
<evidence type="ECO:0000313" key="2">
    <source>
        <dbReference type="EMBL" id="CAD5219219.1"/>
    </source>
</evidence>
<reference evidence="2" key="2">
    <citation type="submission" date="2020-09" db="EMBL/GenBank/DDBJ databases">
        <authorList>
            <person name="Kikuchi T."/>
        </authorList>
    </citation>
    <scope>NUCLEOTIDE SEQUENCE</scope>
    <source>
        <strain evidence="2">Ka4C1</strain>
    </source>
</reference>
<evidence type="ECO:0000259" key="1">
    <source>
        <dbReference type="Pfam" id="PF19040"/>
    </source>
</evidence>
<sequence length="302" mass="34567">MAIVTESGPLPGKLPVSKDLDFYSKSERLFEKRNENISATEAVALNDESIKFINTFTVEHTINNERRDHHRTYFDQVEGNGTKEIVVIGNSLARDLYFGVRSRMRNVYKRLTLFYISGILPFQNNTRRNTSPKDFTDFVKNMNCTIDILVTGQAYKAVTVPPDDDYIRSQMLGDLQNYYDQLAGLDVKLLVIPYAEHVIDFTIEKYNQAVLLGTQRQLNYKHTQVHSLHTEAINKVIDKIKCKNCVKIDFYNSLCDPVEDHCYVGQENGLAIYRDKAHTTIFGSIYFADALSDRLKLSGVVE</sequence>
<protein>
    <submittedName>
        <fullName evidence="2">(pine wood nematode) hypothetical protein</fullName>
    </submittedName>
</protein>
<keyword evidence="4" id="KW-1185">Reference proteome</keyword>
<reference evidence="5" key="1">
    <citation type="submission" date="2016-11" db="UniProtKB">
        <authorList>
            <consortium name="WormBaseParasite"/>
        </authorList>
    </citation>
    <scope>IDENTIFICATION</scope>
</reference>
<dbReference type="EMBL" id="CAJFCV020000003">
    <property type="protein sequence ID" value="CAG9104283.1"/>
    <property type="molecule type" value="Genomic_DNA"/>
</dbReference>
<dbReference type="AlphaFoldDB" id="A0A1I7RQA7"/>
<dbReference type="OrthoDB" id="10594195at2759"/>
<dbReference type="Pfam" id="PF19040">
    <property type="entry name" value="SGNH"/>
    <property type="match status" value="1"/>
</dbReference>
<proteinExistence type="predicted"/>
<gene>
    <name evidence="2" type="ORF">BXYJ_LOCUS5569</name>
</gene>
<dbReference type="InterPro" id="IPR043968">
    <property type="entry name" value="SGNH"/>
</dbReference>
<dbReference type="EMBL" id="CAJFDI010000003">
    <property type="protein sequence ID" value="CAD5219219.1"/>
    <property type="molecule type" value="Genomic_DNA"/>
</dbReference>